<dbReference type="PANTHER" id="PTHR33112:SF1">
    <property type="entry name" value="HETEROKARYON INCOMPATIBILITY DOMAIN-CONTAINING PROTEIN"/>
    <property type="match status" value="1"/>
</dbReference>
<reference evidence="3" key="1">
    <citation type="submission" date="2014-10" db="EMBL/GenBank/DDBJ databases">
        <authorList>
            <person name="King R."/>
        </authorList>
    </citation>
    <scope>NUCLEOTIDE SEQUENCE [LARGE SCALE GENOMIC DNA]</scope>
    <source>
        <strain evidence="3">A3/5</strain>
    </source>
</reference>
<dbReference type="OrthoDB" id="5428863at2759"/>
<dbReference type="EMBL" id="LN649229">
    <property type="protein sequence ID" value="CEI67530.1"/>
    <property type="molecule type" value="Genomic_DNA"/>
</dbReference>
<feature type="domain" description="Heterokaryon incompatibility" evidence="1">
    <location>
        <begin position="207"/>
        <end position="339"/>
    </location>
</feature>
<dbReference type="AlphaFoldDB" id="A0A2L2TZ09"/>
<organism evidence="2 3">
    <name type="scientific">Fusarium venenatum</name>
    <dbReference type="NCBI Taxonomy" id="56646"/>
    <lineage>
        <taxon>Eukaryota</taxon>
        <taxon>Fungi</taxon>
        <taxon>Dikarya</taxon>
        <taxon>Ascomycota</taxon>
        <taxon>Pezizomycotina</taxon>
        <taxon>Sordariomycetes</taxon>
        <taxon>Hypocreomycetidae</taxon>
        <taxon>Hypocreales</taxon>
        <taxon>Nectriaceae</taxon>
        <taxon>Fusarium</taxon>
    </lineage>
</organism>
<dbReference type="PANTHER" id="PTHR33112">
    <property type="entry name" value="DOMAIN PROTEIN, PUTATIVE-RELATED"/>
    <property type="match status" value="1"/>
</dbReference>
<dbReference type="InterPro" id="IPR010730">
    <property type="entry name" value="HET"/>
</dbReference>
<evidence type="ECO:0000313" key="2">
    <source>
        <dbReference type="EMBL" id="CEI67530.1"/>
    </source>
</evidence>
<keyword evidence="3" id="KW-1185">Reference proteome</keyword>
<sequence>MSSPPNKRRKLDQALDLSSCCDRCRTIPWSAMIQKLANRKYYCVAEVSESRQDLALSSCRICQSLAILKSDKSQIFLHALSAGWLFKGLTATRLSELKLTDTVLLRLDSRKEKKETKIDKVMGSLIAVEPTEPTSEPSPSLLPSQPWPRTIEYERIKSWITYCNKNHDDTCTSKEKIQLQPFKVIDCISHQSGKPIKPVSLPTNQEYAALSYVWGEDDKKQSGVSESTAPVINDSIEVTKSLGYKYLWVDRHCIDQKQSENSKKKEFEMMDKIYSQASFTIIAAAGKDSGDGLAGVTAPRDQQRKPLQIDNMQFRYLGKPPRDKIQSTKWAERGWTYQEGFLSRKRIFFTNEQVVFQCNNMTCLESLSISMEALHNKSGRVLDDIQPLKIKSPDTSRKTIGDHIIGYSAKQLTKKEDSLNAFLGILSYYEEKYFWGHFLGNPIHDKEPHMINAWYHLKPATRVRKFPTWSWTGWRGELKLTSRNNPEYKLELVTLIGEIINIDKYRKRRIFKRPKLKPFIQLTGMVIHVPFEFIDWGNHKENWTQGLQKGIWAALRLTDNITAYSLFYPDHESLAEKKDFSLPAMILESGTSSKEKNTIILVLQEGKGYYQRAGLIRMASVTSPEAKDSGQENDLQPTMYKDASGCWSRHAPTCEMKKWVWLQAAEDRTFQVW</sequence>
<evidence type="ECO:0000313" key="3">
    <source>
        <dbReference type="Proteomes" id="UP000245910"/>
    </source>
</evidence>
<name>A0A2L2TZ09_9HYPO</name>
<proteinExistence type="predicted"/>
<evidence type="ECO:0000259" key="1">
    <source>
        <dbReference type="Pfam" id="PF06985"/>
    </source>
</evidence>
<dbReference type="Proteomes" id="UP000245910">
    <property type="component" value="Chromosome I"/>
</dbReference>
<accession>A0A2L2TZ09</accession>
<dbReference type="STRING" id="56646.A0A2L2TZ09"/>
<protein>
    <recommendedName>
        <fullName evidence="1">Heterokaryon incompatibility domain-containing protein</fullName>
    </recommendedName>
</protein>
<dbReference type="Pfam" id="PF06985">
    <property type="entry name" value="HET"/>
    <property type="match status" value="1"/>
</dbReference>